<dbReference type="Proteomes" id="UP001165065">
    <property type="component" value="Unassembled WGS sequence"/>
</dbReference>
<dbReference type="Pfam" id="PF10193">
    <property type="entry name" value="Telomere_reg-2"/>
    <property type="match status" value="1"/>
</dbReference>
<dbReference type="InterPro" id="IPR019337">
    <property type="entry name" value="Telomere_length_regulation_dom"/>
</dbReference>
<comment type="caution">
    <text evidence="4">The sequence shown here is derived from an EMBL/GenBank/DDBJ whole genome shotgun (WGS) entry which is preliminary data.</text>
</comment>
<evidence type="ECO:0000256" key="1">
    <source>
        <dbReference type="ARBA" id="ARBA00006133"/>
    </source>
</evidence>
<evidence type="ECO:0000313" key="4">
    <source>
        <dbReference type="EMBL" id="GMI47148.1"/>
    </source>
</evidence>
<dbReference type="GO" id="GO:0051083">
    <property type="term" value="P:'de novo' cotranslational protein folding"/>
    <property type="evidence" value="ECO:0007669"/>
    <property type="project" value="TreeGrafter"/>
</dbReference>
<dbReference type="InterPro" id="IPR038528">
    <property type="entry name" value="TEL2_C_sf"/>
</dbReference>
<keyword evidence="5" id="KW-1185">Reference proteome</keyword>
<comment type="similarity">
    <text evidence="1">Belongs to the TEL2 family.</text>
</comment>
<dbReference type="OrthoDB" id="10258062at2759"/>
<feature type="compositionally biased region" description="Low complexity" evidence="2">
    <location>
        <begin position="346"/>
        <end position="357"/>
    </location>
</feature>
<dbReference type="InterPro" id="IPR051970">
    <property type="entry name" value="TEL2_Regulation"/>
</dbReference>
<proteinExistence type="inferred from homology"/>
<feature type="region of interest" description="Disordered" evidence="2">
    <location>
        <begin position="338"/>
        <end position="367"/>
    </location>
</feature>
<dbReference type="AlphaFoldDB" id="A0A9W7GNC0"/>
<gene>
    <name evidence="4" type="ORF">TrCOL_g9868</name>
</gene>
<feature type="domain" description="Telomere length regulation protein conserved" evidence="3">
    <location>
        <begin position="372"/>
        <end position="484"/>
    </location>
</feature>
<protein>
    <recommendedName>
        <fullName evidence="3">Telomere length regulation protein conserved domain-containing protein</fullName>
    </recommendedName>
</protein>
<sequence length="697" mass="76620">MPSCYPIQNEVATVKSHLSSSSPSIVAVEVLRLLENVKSRVLERFDEKYALPSPNDAISDGVDYLLKLPMHLSNIISAIPPLSFSDDASGSGLKEAVDDSATWLNLHSYHASLFYHLVFHRPTSVERFTYYNLCGPMLDCLWHRLTDEQFDRAVGRFEGCVFSRPLQTLYAELASRLVKGGCPSEKVKVRSVKLLRSLNLQPTDVVRVATCNPRVQTPQRSTWVLVSSLAEDQVMECLKLLSSVFECGVSARIGSVLCQCMHILNYEVPPSVIGGLVQGVSGRIEKSELWIRREGMIVGEALARCTGNGGGERMFEELGDYRVYTGWEETKVEVNLGDNQEEGENQAESNAAASDSDYSSDSEDDLSPVQRPLYCRDLMRLFHAQENDPDRREKIEVALKETPNVVKERGADGEVVGWGLAREVFNLSNEYDIPDFTALRERCMVAIITEFPRLGCEYFTGEVFGEGRGMGGRWDAVDALCKSAMELAGHLDETSAPGLPKKQIAGGGEKVKGKRGIVKVAEGVEGTTAGGKTRRWGKSAKSGPKKIANRWNPHFGFFFSQLLSAFTESKTDKALWSTTGSDLLVSKVLHALTLYIELARSQPGLDPCVRALFEMAYSFRSAESLAVKEAALLTVKVCLGVSTAHNALGILESKDGGFEKYIDDMEEEGEENLRLLAKAVKGEVGAKMGEVLGLTNG</sequence>
<dbReference type="GO" id="GO:0051879">
    <property type="term" value="F:Hsp90 protein binding"/>
    <property type="evidence" value="ECO:0007669"/>
    <property type="project" value="TreeGrafter"/>
</dbReference>
<reference evidence="5" key="1">
    <citation type="journal article" date="2023" name="Commun. Biol.">
        <title>Genome analysis of Parmales, the sister group of diatoms, reveals the evolutionary specialization of diatoms from phago-mixotrophs to photoautotrophs.</title>
        <authorList>
            <person name="Ban H."/>
            <person name="Sato S."/>
            <person name="Yoshikawa S."/>
            <person name="Yamada K."/>
            <person name="Nakamura Y."/>
            <person name="Ichinomiya M."/>
            <person name="Sato N."/>
            <person name="Blanc-Mathieu R."/>
            <person name="Endo H."/>
            <person name="Kuwata A."/>
            <person name="Ogata H."/>
        </authorList>
    </citation>
    <scope>NUCLEOTIDE SEQUENCE [LARGE SCALE GENOMIC DNA]</scope>
</reference>
<dbReference type="PANTHER" id="PTHR15830:SF10">
    <property type="entry name" value="TELOMERE LENGTH REGULATION PROTEIN TEL2 HOMOLOG"/>
    <property type="match status" value="1"/>
</dbReference>
<dbReference type="PANTHER" id="PTHR15830">
    <property type="entry name" value="TELOMERE LENGTH REGULATION PROTEIN TEL2 FAMILY MEMBER"/>
    <property type="match status" value="1"/>
</dbReference>
<evidence type="ECO:0000259" key="3">
    <source>
        <dbReference type="Pfam" id="PF10193"/>
    </source>
</evidence>
<dbReference type="Gene3D" id="1.25.40.720">
    <property type="entry name" value="Telomere length regulation protein 2, C-terminal domain"/>
    <property type="match status" value="1"/>
</dbReference>
<name>A0A9W7GNC0_9STRA</name>
<dbReference type="EMBL" id="BRYA01000332">
    <property type="protein sequence ID" value="GMI47148.1"/>
    <property type="molecule type" value="Genomic_DNA"/>
</dbReference>
<evidence type="ECO:0000313" key="5">
    <source>
        <dbReference type="Proteomes" id="UP001165065"/>
    </source>
</evidence>
<accession>A0A9W7GNC0</accession>
<dbReference type="GO" id="GO:0042162">
    <property type="term" value="F:telomeric DNA binding"/>
    <property type="evidence" value="ECO:0007669"/>
    <property type="project" value="TreeGrafter"/>
</dbReference>
<organism evidence="4 5">
    <name type="scientific">Triparma columacea</name>
    <dbReference type="NCBI Taxonomy" id="722753"/>
    <lineage>
        <taxon>Eukaryota</taxon>
        <taxon>Sar</taxon>
        <taxon>Stramenopiles</taxon>
        <taxon>Ochrophyta</taxon>
        <taxon>Bolidophyceae</taxon>
        <taxon>Parmales</taxon>
        <taxon>Triparmaceae</taxon>
        <taxon>Triparma</taxon>
    </lineage>
</organism>
<evidence type="ECO:0000256" key="2">
    <source>
        <dbReference type="SAM" id="MobiDB-lite"/>
    </source>
</evidence>
<dbReference type="GO" id="GO:0005829">
    <property type="term" value="C:cytosol"/>
    <property type="evidence" value="ECO:0007669"/>
    <property type="project" value="TreeGrafter"/>
</dbReference>